<dbReference type="FunFam" id="1.10.287.990:FF:000001">
    <property type="entry name" value="Superoxide dismutase"/>
    <property type="match status" value="1"/>
</dbReference>
<keyword evidence="5 9" id="KW-0560">Oxidoreductase</keyword>
<dbReference type="InterPro" id="IPR019833">
    <property type="entry name" value="Mn/Fe_SOD_BS"/>
</dbReference>
<proteinExistence type="inferred from homology"/>
<evidence type="ECO:0000256" key="2">
    <source>
        <dbReference type="ARBA" id="ARBA00008714"/>
    </source>
</evidence>
<dbReference type="EMBL" id="MU157836">
    <property type="protein sequence ID" value="KAF9531278.1"/>
    <property type="molecule type" value="Genomic_DNA"/>
</dbReference>
<evidence type="ECO:0000259" key="11">
    <source>
        <dbReference type="Pfam" id="PF02777"/>
    </source>
</evidence>
<keyword evidence="4" id="KW-0049">Antioxidant</keyword>
<evidence type="ECO:0000256" key="8">
    <source>
        <dbReference type="PIRSR" id="PIRSR000349-1"/>
    </source>
</evidence>
<dbReference type="FunFam" id="3.55.40.20:FF:000002">
    <property type="entry name" value="Superoxide dismutase"/>
    <property type="match status" value="1"/>
</dbReference>
<dbReference type="InterPro" id="IPR036314">
    <property type="entry name" value="SOD_C_sf"/>
</dbReference>
<dbReference type="PIRSF" id="PIRSF000349">
    <property type="entry name" value="SODismutase"/>
    <property type="match status" value="1"/>
</dbReference>
<comment type="similarity">
    <text evidence="2 9">Belongs to the iron/manganese superoxide dismutase family.</text>
</comment>
<comment type="caution">
    <text evidence="12">The sequence shown here is derived from an EMBL/GenBank/DDBJ whole genome shotgun (WGS) entry which is preliminary data.</text>
</comment>
<dbReference type="InterPro" id="IPR001189">
    <property type="entry name" value="Mn/Fe_SOD"/>
</dbReference>
<feature type="domain" description="Manganese/iron superoxide dismutase C-terminal" evidence="11">
    <location>
        <begin position="138"/>
        <end position="237"/>
    </location>
</feature>
<dbReference type="Gene3D" id="3.55.40.20">
    <property type="entry name" value="Iron/manganese superoxide dismutase, C-terminal domain"/>
    <property type="match status" value="1"/>
</dbReference>
<dbReference type="PROSITE" id="PS00088">
    <property type="entry name" value="SOD_MN"/>
    <property type="match status" value="1"/>
</dbReference>
<keyword evidence="13" id="KW-1185">Reference proteome</keyword>
<dbReference type="GO" id="GO:0030145">
    <property type="term" value="F:manganese ion binding"/>
    <property type="evidence" value="ECO:0007669"/>
    <property type="project" value="TreeGrafter"/>
</dbReference>
<evidence type="ECO:0000256" key="4">
    <source>
        <dbReference type="ARBA" id="ARBA00022862"/>
    </source>
</evidence>
<dbReference type="EC" id="1.15.1.1" evidence="9"/>
<evidence type="ECO:0000256" key="3">
    <source>
        <dbReference type="ARBA" id="ARBA00022723"/>
    </source>
</evidence>
<comment type="catalytic activity">
    <reaction evidence="7 9">
        <text>2 superoxide + 2 H(+) = H2O2 + O2</text>
        <dbReference type="Rhea" id="RHEA:20696"/>
        <dbReference type="ChEBI" id="CHEBI:15378"/>
        <dbReference type="ChEBI" id="CHEBI:15379"/>
        <dbReference type="ChEBI" id="CHEBI:16240"/>
        <dbReference type="ChEBI" id="CHEBI:18421"/>
        <dbReference type="EC" id="1.15.1.1"/>
    </reaction>
</comment>
<feature type="binding site" evidence="8">
    <location>
        <position position="208"/>
    </location>
    <ligand>
        <name>Mn(2+)</name>
        <dbReference type="ChEBI" id="CHEBI:29035"/>
    </ligand>
</feature>
<feature type="binding site" evidence="8">
    <location>
        <position position="115"/>
    </location>
    <ligand>
        <name>Mn(2+)</name>
        <dbReference type="ChEBI" id="CHEBI:29035"/>
    </ligand>
</feature>
<dbReference type="InterPro" id="IPR019832">
    <property type="entry name" value="Mn/Fe_SOD_C"/>
</dbReference>
<protein>
    <recommendedName>
        <fullName evidence="9">Superoxide dismutase</fullName>
        <ecNumber evidence="9">1.15.1.1</ecNumber>
    </recommendedName>
</protein>
<feature type="binding site" evidence="8">
    <location>
        <position position="70"/>
    </location>
    <ligand>
        <name>Mn(2+)</name>
        <dbReference type="ChEBI" id="CHEBI:29035"/>
    </ligand>
</feature>
<comment type="cofactor">
    <cofactor evidence="1">
        <name>Mn(2+)</name>
        <dbReference type="ChEBI" id="CHEBI:29035"/>
    </cofactor>
</comment>
<evidence type="ECO:0000313" key="12">
    <source>
        <dbReference type="EMBL" id="KAF9531278.1"/>
    </source>
</evidence>
<feature type="domain" description="Manganese/iron superoxide dismutase N-terminal" evidence="10">
    <location>
        <begin position="46"/>
        <end position="123"/>
    </location>
</feature>
<evidence type="ECO:0000256" key="5">
    <source>
        <dbReference type="ARBA" id="ARBA00023002"/>
    </source>
</evidence>
<evidence type="ECO:0000256" key="7">
    <source>
        <dbReference type="ARBA" id="ARBA00049204"/>
    </source>
</evidence>
<dbReference type="SUPFAM" id="SSF46609">
    <property type="entry name" value="Fe,Mn superoxide dismutase (SOD), N-terminal domain"/>
    <property type="match status" value="1"/>
</dbReference>
<dbReference type="OrthoDB" id="239262at2759"/>
<reference evidence="12" key="1">
    <citation type="submission" date="2020-11" db="EMBL/GenBank/DDBJ databases">
        <authorList>
            <consortium name="DOE Joint Genome Institute"/>
            <person name="Ahrendt S."/>
            <person name="Riley R."/>
            <person name="Andreopoulos W."/>
            <person name="Labutti K."/>
            <person name="Pangilinan J."/>
            <person name="Ruiz-Duenas F.J."/>
            <person name="Barrasa J.M."/>
            <person name="Sanchez-Garcia M."/>
            <person name="Camarero S."/>
            <person name="Miyauchi S."/>
            <person name="Serrano A."/>
            <person name="Linde D."/>
            <person name="Babiker R."/>
            <person name="Drula E."/>
            <person name="Ayuso-Fernandez I."/>
            <person name="Pacheco R."/>
            <person name="Padilla G."/>
            <person name="Ferreira P."/>
            <person name="Barriuso J."/>
            <person name="Kellner H."/>
            <person name="Castanera R."/>
            <person name="Alfaro M."/>
            <person name="Ramirez L."/>
            <person name="Pisabarro A.G."/>
            <person name="Kuo A."/>
            <person name="Tritt A."/>
            <person name="Lipzen A."/>
            <person name="He G."/>
            <person name="Yan M."/>
            <person name="Ng V."/>
            <person name="Cullen D."/>
            <person name="Martin F."/>
            <person name="Rosso M.-N."/>
            <person name="Henrissat B."/>
            <person name="Hibbett D."/>
            <person name="Martinez A.T."/>
            <person name="Grigoriev I.V."/>
        </authorList>
    </citation>
    <scope>NUCLEOTIDE SEQUENCE</scope>
    <source>
        <strain evidence="12">CBS 506.95</strain>
    </source>
</reference>
<evidence type="ECO:0000256" key="1">
    <source>
        <dbReference type="ARBA" id="ARBA00001936"/>
    </source>
</evidence>
<organism evidence="12 13">
    <name type="scientific">Crepidotus variabilis</name>
    <dbReference type="NCBI Taxonomy" id="179855"/>
    <lineage>
        <taxon>Eukaryota</taxon>
        <taxon>Fungi</taxon>
        <taxon>Dikarya</taxon>
        <taxon>Basidiomycota</taxon>
        <taxon>Agaricomycotina</taxon>
        <taxon>Agaricomycetes</taxon>
        <taxon>Agaricomycetidae</taxon>
        <taxon>Agaricales</taxon>
        <taxon>Agaricineae</taxon>
        <taxon>Crepidotaceae</taxon>
        <taxon>Crepidotus</taxon>
    </lineage>
</organism>
<evidence type="ECO:0000256" key="6">
    <source>
        <dbReference type="ARBA" id="ARBA00023211"/>
    </source>
</evidence>
<evidence type="ECO:0000256" key="9">
    <source>
        <dbReference type="RuleBase" id="RU000414"/>
    </source>
</evidence>
<dbReference type="InterPro" id="IPR036324">
    <property type="entry name" value="Mn/Fe_SOD_N_sf"/>
</dbReference>
<dbReference type="SUPFAM" id="SSF54719">
    <property type="entry name" value="Fe,Mn superoxide dismutase (SOD), C-terminal domain"/>
    <property type="match status" value="1"/>
</dbReference>
<dbReference type="GO" id="GO:0005739">
    <property type="term" value="C:mitochondrion"/>
    <property type="evidence" value="ECO:0007669"/>
    <property type="project" value="UniProtKB-ARBA"/>
</dbReference>
<dbReference type="PRINTS" id="PR01703">
    <property type="entry name" value="MNSODISMTASE"/>
</dbReference>
<dbReference type="PANTHER" id="PTHR11404:SF6">
    <property type="entry name" value="SUPEROXIDE DISMUTASE [MN], MITOCHONDRIAL"/>
    <property type="match status" value="1"/>
</dbReference>
<dbReference type="InterPro" id="IPR019831">
    <property type="entry name" value="Mn/Fe_SOD_N"/>
</dbReference>
<dbReference type="AlphaFoldDB" id="A0A9P6EK74"/>
<gene>
    <name evidence="12" type="ORF">CPB83DRAFT_849684</name>
</gene>
<dbReference type="PANTHER" id="PTHR11404">
    <property type="entry name" value="SUPEROXIDE DISMUTASE 2"/>
    <property type="match status" value="1"/>
</dbReference>
<dbReference type="Gene3D" id="1.10.287.990">
    <property type="entry name" value="Fe,Mn superoxide dismutase (SOD) domain"/>
    <property type="match status" value="1"/>
</dbReference>
<sequence length="247" mass="27369">MWQTVCAKPATCNDIKGLHKPSRSSRLVSPILNLNHNLVEIHKMAHSLPPLPYPYNALEPYISEEIMTLHHTKHHQTYVNALNAAEKSYASAGTPKERIALQAALKFNGGGHINHSLFWKNLAPSAAANKGTGGTLKDGALKKAINETYGSLDNLQKEFNTATAGIQGSGWGWLGLDPKTKRLEIVTTANQDPLLTHAPIIGVDIWEHAFYLQYKNVKVDYLHAIWNVINFEEAESRYQDALKGSKL</sequence>
<name>A0A9P6EK74_9AGAR</name>
<feature type="binding site" evidence="8">
    <location>
        <position position="204"/>
    </location>
    <ligand>
        <name>Mn(2+)</name>
        <dbReference type="ChEBI" id="CHEBI:29035"/>
    </ligand>
</feature>
<dbReference type="InterPro" id="IPR050265">
    <property type="entry name" value="Fe/Mn_Superoxide_Dismutase"/>
</dbReference>
<dbReference type="Pfam" id="PF00081">
    <property type="entry name" value="Sod_Fe_N"/>
    <property type="match status" value="1"/>
</dbReference>
<accession>A0A9P6EK74</accession>
<keyword evidence="3 8" id="KW-0479">Metal-binding</keyword>
<dbReference type="Pfam" id="PF02777">
    <property type="entry name" value="Sod_Fe_C"/>
    <property type="match status" value="1"/>
</dbReference>
<evidence type="ECO:0000313" key="13">
    <source>
        <dbReference type="Proteomes" id="UP000807306"/>
    </source>
</evidence>
<comment type="function">
    <text evidence="9">Destroys radicals which are normally produced within the cells and which are toxic to biological systems.</text>
</comment>
<keyword evidence="6" id="KW-0464">Manganese</keyword>
<dbReference type="Proteomes" id="UP000807306">
    <property type="component" value="Unassembled WGS sequence"/>
</dbReference>
<evidence type="ECO:0000259" key="10">
    <source>
        <dbReference type="Pfam" id="PF00081"/>
    </source>
</evidence>
<dbReference type="GO" id="GO:0004784">
    <property type="term" value="F:superoxide dismutase activity"/>
    <property type="evidence" value="ECO:0007669"/>
    <property type="project" value="UniProtKB-EC"/>
</dbReference>